<dbReference type="EMBL" id="SNRW01000436">
    <property type="protein sequence ID" value="KAA6401154.1"/>
    <property type="molecule type" value="Genomic_DNA"/>
</dbReference>
<dbReference type="AlphaFoldDB" id="A0A5J4X1Q9"/>
<dbReference type="SUPFAM" id="SSF51126">
    <property type="entry name" value="Pectin lyase-like"/>
    <property type="match status" value="2"/>
</dbReference>
<evidence type="ECO:0000313" key="3">
    <source>
        <dbReference type="Proteomes" id="UP000324800"/>
    </source>
</evidence>
<feature type="non-terminal residue" evidence="2">
    <location>
        <position position="1193"/>
    </location>
</feature>
<organism evidence="2 3">
    <name type="scientific">Streblomastix strix</name>
    <dbReference type="NCBI Taxonomy" id="222440"/>
    <lineage>
        <taxon>Eukaryota</taxon>
        <taxon>Metamonada</taxon>
        <taxon>Preaxostyla</taxon>
        <taxon>Oxymonadida</taxon>
        <taxon>Streblomastigidae</taxon>
        <taxon>Streblomastix</taxon>
    </lineage>
</organism>
<dbReference type="InterPro" id="IPR011050">
    <property type="entry name" value="Pectin_lyase_fold/virulence"/>
</dbReference>
<dbReference type="Proteomes" id="UP000324800">
    <property type="component" value="Unassembled WGS sequence"/>
</dbReference>
<keyword evidence="1" id="KW-0732">Signal</keyword>
<gene>
    <name evidence="2" type="ORF">EZS28_003322</name>
</gene>
<accession>A0A5J4X1Q9</accession>
<feature type="chain" id="PRO_5023841688" evidence="1">
    <location>
        <begin position="16"/>
        <end position="1193"/>
    </location>
</feature>
<protein>
    <submittedName>
        <fullName evidence="2">Uncharacterized protein</fullName>
    </submittedName>
</protein>
<comment type="caution">
    <text evidence="2">The sequence shown here is derived from an EMBL/GenBank/DDBJ whole genome shotgun (WGS) entry which is preliminary data.</text>
</comment>
<reference evidence="2 3" key="1">
    <citation type="submission" date="2019-03" db="EMBL/GenBank/DDBJ databases">
        <title>Single cell metagenomics reveals metabolic interactions within the superorganism composed of flagellate Streblomastix strix and complex community of Bacteroidetes bacteria on its surface.</title>
        <authorList>
            <person name="Treitli S.C."/>
            <person name="Kolisko M."/>
            <person name="Husnik F."/>
            <person name="Keeling P."/>
            <person name="Hampl V."/>
        </authorList>
    </citation>
    <scope>NUCLEOTIDE SEQUENCE [LARGE SCALE GENOMIC DNA]</scope>
    <source>
        <strain evidence="2">ST1C</strain>
    </source>
</reference>
<feature type="signal peptide" evidence="1">
    <location>
        <begin position="1"/>
        <end position="15"/>
    </location>
</feature>
<name>A0A5J4X1Q9_9EUKA</name>
<evidence type="ECO:0000256" key="1">
    <source>
        <dbReference type="SAM" id="SignalP"/>
    </source>
</evidence>
<proteinExistence type="predicted"/>
<sequence>MFIFIILATLTALNAENFTVSTEDQLKNAFVSIGGASSGPSHTITVSGTINVLAQINYMGLNDKDIVIRGISNAIITSSVSDTALFNLGGNNLALTLQDITLQDDGNYGLIQFQGSALIINSGTLTSGGTNSLIRTTNADVTIGATAAPVFRGVKILEIANTAPVGINPYRTVVITRGTFQLPAGSGSAGIQIVINNAAATFGINTTVSPTFTGLELLQVTGSTLNVAFSTIVGTLLAPAQIRISNSTLTYGSSTFNPTATNLEVIDIRNSNLVVNRGNLSGTATNGLQILISYTSFVTIGGQNTTNPTFANLDVITVDISQLDVLGGAFTARNPQATLITATNSDVNIGRVAAPTPTLTFSASKVLDVTGGTLNIYWGTLTGINPDTAIVKTLDTPVFIGGGPAAIFNGAKALDITKGSLNITNGTFTGQSNILLAIITLRDVSAVIGSGFFPTFAGYNILDTYGGSLNLNGGVSRQIETYQTPGTIWTFNDTIVTIGLPLDQYASSTPMFQGFGLLTVIGGEITVLSGTFNGITAGSSIIASDTKFTIDNKQNFPYFTQIILLQLTRGKLDLINFSFSGLTDGFMIQAIEADVTIGDVTALTNFGTMNYQHKPRYTAVYLIACKSVIIQKQTFSLLRNQNEGQAVDIFYTPGVYARASPDTQLTITDCIFSNNTYSGHGAMSGALFIDFIGSATSNADGFILIQNTCFTDNIGTIAGAIVFKGKSSSPITLNNLLFKGNRYTGSASFPKKKASGIFTFEDISSQLGDNPFATCYAPHKDPSSYSPDEAYGNQQPFYASLKSDILVPYLESQSTIAYVSNSQTGDDIYPEFNVAFGTLSNHGGQVFVLDDAFNCIGTTIFAINQEITISPSLPNTKLYNLMVSSSPLYVTSFGLLIMSDFNAIQGDDTELGAQTGRSEFFYIGGWAEVRLTKINFSTNYRPGVTGRTFIYISTGSLLLDECSFSGGQFVQYDSQVTIANPQKIVIKKSNFTDALGYGNYTAALGFTSVSDISQISITDSIFSNNKQSTPGGSTFYAGAIHVSFQGANHQRFDFSRNTFTNNSGQYAGAIYIQYPQAPSVTLDKFIFEGCIFNGNTLTNSQQSDIYFSHPLNAYFSATGYYYHPLEVTSDPSAVDETLEVTLQRNIPNSEFYKFKTVSSALIFAGRFRDYPKSPITIIDSITSLTSEAITGND</sequence>
<evidence type="ECO:0000313" key="2">
    <source>
        <dbReference type="EMBL" id="KAA6401154.1"/>
    </source>
</evidence>